<proteinExistence type="predicted"/>
<protein>
    <submittedName>
        <fullName evidence="1">Uncharacterized protein</fullName>
    </submittedName>
</protein>
<evidence type="ECO:0000313" key="2">
    <source>
        <dbReference type="Proteomes" id="UP000516230"/>
    </source>
</evidence>
<reference evidence="1 2" key="1">
    <citation type="submission" date="2020-08" db="EMBL/GenBank/DDBJ databases">
        <title>A novel species.</title>
        <authorList>
            <person name="Gao J."/>
        </authorList>
    </citation>
    <scope>NUCLEOTIDE SEQUENCE [LARGE SCALE GENOMIC DNA]</scope>
    <source>
        <strain evidence="1 2">CRPJ-33</strain>
    </source>
</reference>
<gene>
    <name evidence="1" type="ORF">IAG43_00260</name>
</gene>
<dbReference type="RefSeq" id="WP_187738713.1">
    <property type="nucleotide sequence ID" value="NZ_CP060825.1"/>
</dbReference>
<organism evidence="1 2">
    <name type="scientific">Streptomyces genisteinicus</name>
    <dbReference type="NCBI Taxonomy" id="2768068"/>
    <lineage>
        <taxon>Bacteria</taxon>
        <taxon>Bacillati</taxon>
        <taxon>Actinomycetota</taxon>
        <taxon>Actinomycetes</taxon>
        <taxon>Kitasatosporales</taxon>
        <taxon>Streptomycetaceae</taxon>
        <taxon>Streptomyces</taxon>
    </lineage>
</organism>
<dbReference type="AlphaFoldDB" id="A0A7H0HLU0"/>
<evidence type="ECO:0000313" key="1">
    <source>
        <dbReference type="EMBL" id="QNP61506.1"/>
    </source>
</evidence>
<dbReference type="KEGG" id="sgj:IAG43_00260"/>
<keyword evidence="2" id="KW-1185">Reference proteome</keyword>
<name>A0A7H0HLU0_9ACTN</name>
<accession>A0A7H0HLU0</accession>
<dbReference type="Proteomes" id="UP000516230">
    <property type="component" value="Chromosome"/>
</dbReference>
<dbReference type="EMBL" id="CP060825">
    <property type="protein sequence ID" value="QNP61506.1"/>
    <property type="molecule type" value="Genomic_DNA"/>
</dbReference>
<sequence length="55" mass="6194">MIVTSHPHEAARRRHLAAAEAHEVVRAEVLPEARRRGARAPRVLRLAPADRSLIR</sequence>